<protein>
    <recommendedName>
        <fullName evidence="13">CBS domain-containing protein</fullName>
    </recommendedName>
</protein>
<dbReference type="InterPro" id="IPR002646">
    <property type="entry name" value="PolA_pol_head_dom"/>
</dbReference>
<dbReference type="SUPFAM" id="SSF64182">
    <property type="entry name" value="DHH phosphoesterases"/>
    <property type="match status" value="1"/>
</dbReference>
<keyword evidence="5" id="KW-0819">tRNA processing</keyword>
<sequence length="873" mass="98813">MELIVSHNNVDFDGLASMIAAQKLYAKAVMVFTGKPKRNVQEFMALYKDSIDIKNPRLLDLTKIDRLIVVDTKNAKRIGHFQDIAGQPSVEVIIFDHHPDTKDDLQAHFMESETVGATTTILVEHLIKNEVGINSFEATAFALGIYEDTGSLSFASTTVRDVKAAAWLLEQGANLKVVRNYMERPLSEEQQDLFNILLKETKVSSFHGIKVHIASCFFPEYVGGLDSLTHKLGEIFDSQVVFTLVKMDDRIHMVGRSNLDTVSVGGILKYFGGAGHEKAAAATVKDQDLAQVLGKLQEILQENIKPEIRARDIMSVPVKTISLNQSIHEAGKIMVRYGHTGFPVIDGEKMVGIISRRDVEKAQYHGLGHAPVKGFMSRNVKSIEPDTPLSQIEQLMIEKDIGRLPVLEQDRLLGIISRTDVLRVIHGASVPHPFQSHDFSSCSVHEEDNLWEKMRAVLPSPVFYLIEQIGSYGDRECVRVYLVGGLVRDLLLGIPNVDLDVVVEGDGLSFARVLAETFRAKISLHEKFSTATLYLPDGLKVDVATARTEYYEFPAALPVVETGSLKQDLYRRDFTINAMAVGLNQDTRGHLVDFFCGKSDLEQGIIKVLYNLSFVEDPTRIMRGIRFVHRYGFRMEPETKKFALQALEQGLMEKVSFSRLKEEFMLILHEENFALILENLKEMGLWERIFPEWTISEEVIKLLKEIPPTWSWVKEYLAPLDLNLVILLVLCHHCSEMQIRTLNEKFSWSKLYRSALEKISWNKERIFQELATNSLSPSGVFSLIGDLPAEAIVYLILVSDCRQRKVIRNYLEAKKNLFMHISGEDLKCLGVKPGPRMKQLLDRVRKERLDGNLISRADEMTYVKALIQRERGD</sequence>
<dbReference type="GO" id="GO:0016779">
    <property type="term" value="F:nucleotidyltransferase activity"/>
    <property type="evidence" value="ECO:0007669"/>
    <property type="project" value="UniProtKB-KW"/>
</dbReference>
<evidence type="ECO:0000256" key="2">
    <source>
        <dbReference type="ARBA" id="ARBA00007265"/>
    </source>
</evidence>
<dbReference type="GO" id="GO:0000166">
    <property type="term" value="F:nucleotide binding"/>
    <property type="evidence" value="ECO:0007669"/>
    <property type="project" value="UniProtKB-KW"/>
</dbReference>
<keyword evidence="6" id="KW-0548">Nucleotidyltransferase</keyword>
<evidence type="ECO:0000256" key="9">
    <source>
        <dbReference type="ARBA" id="ARBA00022842"/>
    </source>
</evidence>
<reference evidence="14 15" key="1">
    <citation type="submission" date="2016-10" db="EMBL/GenBank/DDBJ databases">
        <title>Complete Genome Sequence of Peptococcaceae strain DCMF.</title>
        <authorList>
            <person name="Edwards R.J."/>
            <person name="Holland S.I."/>
            <person name="Deshpande N.P."/>
            <person name="Wong Y.K."/>
            <person name="Ertan H."/>
            <person name="Manefield M."/>
            <person name="Russell T.L."/>
            <person name="Lee M.J."/>
        </authorList>
    </citation>
    <scope>NUCLEOTIDE SEQUENCE [LARGE SCALE GENOMIC DNA]</scope>
    <source>
        <strain evidence="14 15">DCMF</strain>
    </source>
</reference>
<evidence type="ECO:0000256" key="10">
    <source>
        <dbReference type="ARBA" id="ARBA00022884"/>
    </source>
</evidence>
<dbReference type="Gene3D" id="3.10.310.30">
    <property type="match status" value="1"/>
</dbReference>
<keyword evidence="9" id="KW-0460">Magnesium</keyword>
<comment type="similarity">
    <text evidence="2 12">Belongs to the tRNA nucleotidyltransferase/poly(A) polymerase family.</text>
</comment>
<evidence type="ECO:0000313" key="14">
    <source>
        <dbReference type="EMBL" id="ATW24086.1"/>
    </source>
</evidence>
<dbReference type="InterPro" id="IPR001667">
    <property type="entry name" value="DDH_dom"/>
</dbReference>
<dbReference type="InterPro" id="IPR052390">
    <property type="entry name" value="tRNA_nt/polyA_polymerase"/>
</dbReference>
<comment type="cofactor">
    <cofactor evidence="1">
        <name>Mg(2+)</name>
        <dbReference type="ChEBI" id="CHEBI:18420"/>
    </cofactor>
</comment>
<keyword evidence="7" id="KW-0479">Metal-binding</keyword>
<evidence type="ECO:0000256" key="3">
    <source>
        <dbReference type="ARBA" id="ARBA00022555"/>
    </source>
</evidence>
<evidence type="ECO:0000256" key="12">
    <source>
        <dbReference type="RuleBase" id="RU003953"/>
    </source>
</evidence>
<dbReference type="Gene3D" id="3.90.1640.10">
    <property type="entry name" value="inorganic pyrophosphatase (n-terminal core)"/>
    <property type="match status" value="1"/>
</dbReference>
<dbReference type="SUPFAM" id="SSF81301">
    <property type="entry name" value="Nucleotidyltransferase"/>
    <property type="match status" value="1"/>
</dbReference>
<evidence type="ECO:0000256" key="4">
    <source>
        <dbReference type="ARBA" id="ARBA00022679"/>
    </source>
</evidence>
<dbReference type="Pfam" id="PF12627">
    <property type="entry name" value="PolyA_pol_RNAbd"/>
    <property type="match status" value="1"/>
</dbReference>
<keyword evidence="11" id="KW-0129">CBS domain</keyword>
<evidence type="ECO:0000259" key="13">
    <source>
        <dbReference type="PROSITE" id="PS51371"/>
    </source>
</evidence>
<dbReference type="Proteomes" id="UP000323521">
    <property type="component" value="Chromosome"/>
</dbReference>
<dbReference type="PROSITE" id="PS51371">
    <property type="entry name" value="CBS"/>
    <property type="match status" value="2"/>
</dbReference>
<keyword evidence="4 12" id="KW-0808">Transferase</keyword>
<evidence type="ECO:0000256" key="7">
    <source>
        <dbReference type="ARBA" id="ARBA00022723"/>
    </source>
</evidence>
<evidence type="ECO:0000256" key="5">
    <source>
        <dbReference type="ARBA" id="ARBA00022694"/>
    </source>
</evidence>
<dbReference type="SMART" id="SM00116">
    <property type="entry name" value="CBS"/>
    <property type="match status" value="2"/>
</dbReference>
<dbReference type="InterPro" id="IPR043519">
    <property type="entry name" value="NT_sf"/>
</dbReference>
<dbReference type="PANTHER" id="PTHR47788">
    <property type="entry name" value="POLYA POLYMERASE"/>
    <property type="match status" value="1"/>
</dbReference>
<organism evidence="14 15">
    <name type="scientific">Formimonas warabiya</name>
    <dbReference type="NCBI Taxonomy" id="1761012"/>
    <lineage>
        <taxon>Bacteria</taxon>
        <taxon>Bacillati</taxon>
        <taxon>Bacillota</taxon>
        <taxon>Clostridia</taxon>
        <taxon>Eubacteriales</taxon>
        <taxon>Peptococcaceae</taxon>
        <taxon>Candidatus Formimonas</taxon>
    </lineage>
</organism>
<name>A0A3G1KNT2_FORW1</name>
<dbReference type="InterPro" id="IPR038763">
    <property type="entry name" value="DHH_sf"/>
</dbReference>
<dbReference type="CDD" id="cd04595">
    <property type="entry name" value="CBS_pair_DHH_polyA_Pol_assoc"/>
    <property type="match status" value="1"/>
</dbReference>
<dbReference type="GO" id="GO:0046872">
    <property type="term" value="F:metal ion binding"/>
    <property type="evidence" value="ECO:0007669"/>
    <property type="project" value="UniProtKB-KW"/>
</dbReference>
<dbReference type="KEGG" id="fwa:DCMF_04180"/>
<gene>
    <name evidence="14" type="ORF">DCMF_04180</name>
</gene>
<dbReference type="AlphaFoldDB" id="A0A3G1KNT2"/>
<dbReference type="PANTHER" id="PTHR47788:SF1">
    <property type="entry name" value="A-ADDING TRNA NUCLEOTIDYLTRANSFERASE"/>
    <property type="match status" value="1"/>
</dbReference>
<keyword evidence="15" id="KW-1185">Reference proteome</keyword>
<dbReference type="Gene3D" id="3.30.460.10">
    <property type="entry name" value="Beta Polymerase, domain 2"/>
    <property type="match status" value="1"/>
</dbReference>
<dbReference type="Pfam" id="PF01368">
    <property type="entry name" value="DHH"/>
    <property type="match status" value="1"/>
</dbReference>
<dbReference type="InterPro" id="IPR000644">
    <property type="entry name" value="CBS_dom"/>
</dbReference>
<dbReference type="Pfam" id="PF01743">
    <property type="entry name" value="PolyA_pol"/>
    <property type="match status" value="1"/>
</dbReference>
<keyword evidence="10 12" id="KW-0694">RNA-binding</keyword>
<dbReference type="EMBL" id="CP017634">
    <property type="protein sequence ID" value="ATW24086.1"/>
    <property type="molecule type" value="Genomic_DNA"/>
</dbReference>
<dbReference type="SUPFAM" id="SSF81891">
    <property type="entry name" value="Poly A polymerase C-terminal region-like"/>
    <property type="match status" value="1"/>
</dbReference>
<evidence type="ECO:0000256" key="1">
    <source>
        <dbReference type="ARBA" id="ARBA00001946"/>
    </source>
</evidence>
<dbReference type="CDD" id="cd05398">
    <property type="entry name" value="NT_ClassII-CCAase"/>
    <property type="match status" value="1"/>
</dbReference>
<accession>A0A3G1KNT2</accession>
<dbReference type="Gene3D" id="1.10.3090.10">
    <property type="entry name" value="cca-adding enzyme, domain 2"/>
    <property type="match status" value="1"/>
</dbReference>
<dbReference type="GO" id="GO:0008033">
    <property type="term" value="P:tRNA processing"/>
    <property type="evidence" value="ECO:0007669"/>
    <property type="project" value="UniProtKB-KW"/>
</dbReference>
<feature type="domain" description="CBS" evidence="13">
    <location>
        <begin position="314"/>
        <end position="372"/>
    </location>
</feature>
<dbReference type="Gene3D" id="3.10.580.10">
    <property type="entry name" value="CBS-domain"/>
    <property type="match status" value="1"/>
</dbReference>
<dbReference type="GO" id="GO:0000049">
    <property type="term" value="F:tRNA binding"/>
    <property type="evidence" value="ECO:0007669"/>
    <property type="project" value="UniProtKB-KW"/>
</dbReference>
<proteinExistence type="inferred from homology"/>
<evidence type="ECO:0000256" key="6">
    <source>
        <dbReference type="ARBA" id="ARBA00022695"/>
    </source>
</evidence>
<feature type="domain" description="CBS" evidence="13">
    <location>
        <begin position="376"/>
        <end position="434"/>
    </location>
</feature>
<evidence type="ECO:0000256" key="11">
    <source>
        <dbReference type="PROSITE-ProRule" id="PRU00703"/>
    </source>
</evidence>
<dbReference type="SUPFAM" id="SSF54631">
    <property type="entry name" value="CBS-domain pair"/>
    <property type="match status" value="1"/>
</dbReference>
<evidence type="ECO:0000256" key="8">
    <source>
        <dbReference type="ARBA" id="ARBA00022741"/>
    </source>
</evidence>
<dbReference type="InterPro" id="IPR046342">
    <property type="entry name" value="CBS_dom_sf"/>
</dbReference>
<evidence type="ECO:0000313" key="15">
    <source>
        <dbReference type="Proteomes" id="UP000323521"/>
    </source>
</evidence>
<keyword evidence="8" id="KW-0547">Nucleotide-binding</keyword>
<dbReference type="Pfam" id="PF00571">
    <property type="entry name" value="CBS"/>
    <property type="match status" value="2"/>
</dbReference>
<keyword evidence="3" id="KW-0820">tRNA-binding</keyword>
<dbReference type="InterPro" id="IPR032828">
    <property type="entry name" value="PolyA_RNA-bd"/>
</dbReference>